<evidence type="ECO:0000313" key="1">
    <source>
        <dbReference type="EMBL" id="RSI11746.1"/>
    </source>
</evidence>
<dbReference type="EMBL" id="RJML01000002">
    <property type="protein sequence ID" value="RSI11746.1"/>
    <property type="molecule type" value="Genomic_DNA"/>
</dbReference>
<dbReference type="InterPro" id="IPR010738">
    <property type="entry name" value="DUF1310"/>
</dbReference>
<accession>A0A3R9HXZ1</accession>
<comment type="caution">
    <text evidence="1">The sequence shown here is derived from an EMBL/GenBank/DDBJ whole genome shotgun (WGS) entry which is preliminary data.</text>
</comment>
<dbReference type="Proteomes" id="UP000269317">
    <property type="component" value="Unassembled WGS sequence"/>
</dbReference>
<dbReference type="RefSeq" id="WP_125340757.1">
    <property type="nucleotide sequence ID" value="NZ_CP076614.1"/>
</dbReference>
<dbReference type="Pfam" id="PF07006">
    <property type="entry name" value="DUF1310"/>
    <property type="match status" value="1"/>
</dbReference>
<reference evidence="1 2" key="1">
    <citation type="submission" date="2018-11" db="EMBL/GenBank/DDBJ databases">
        <title>Species Designations Belie Phenotypic and Genotypic Heterogeneity in Oral Streptococci.</title>
        <authorList>
            <person name="Velsko I."/>
        </authorList>
    </citation>
    <scope>NUCLEOTIDE SEQUENCE [LARGE SCALE GENOMIC DNA]</scope>
    <source>
        <strain evidence="1 2">KLC03</strain>
    </source>
</reference>
<dbReference type="PROSITE" id="PS51257">
    <property type="entry name" value="PROKAR_LIPOPROTEIN"/>
    <property type="match status" value="1"/>
</dbReference>
<organism evidence="1 2">
    <name type="scientific">Streptococcus sanguinis</name>
    <dbReference type="NCBI Taxonomy" id="1305"/>
    <lineage>
        <taxon>Bacteria</taxon>
        <taxon>Bacillati</taxon>
        <taxon>Bacillota</taxon>
        <taxon>Bacilli</taxon>
        <taxon>Lactobacillales</taxon>
        <taxon>Streptococcaceae</taxon>
        <taxon>Streptococcus</taxon>
    </lineage>
</organism>
<proteinExistence type="predicted"/>
<name>A0A3R9HXZ1_STRSA</name>
<gene>
    <name evidence="1" type="ORF">D8887_03440</name>
</gene>
<sequence>MKKIFVIFLSIVTLSSAMFLGGCSMLSNRSEKEEMIQIVESEKMKSVIENFLKKLDSKALTSEGKIKFYEIKKDRLKYNPMGGIMIQMFINGDKNISLSVTVVEDSTTGNYEIATNSRSPKLSELLEVN</sequence>
<dbReference type="AlphaFoldDB" id="A0A3R9HXZ1"/>
<protein>
    <recommendedName>
        <fullName evidence="3">DUF1310 family protein</fullName>
    </recommendedName>
</protein>
<evidence type="ECO:0000313" key="2">
    <source>
        <dbReference type="Proteomes" id="UP000269317"/>
    </source>
</evidence>
<evidence type="ECO:0008006" key="3">
    <source>
        <dbReference type="Google" id="ProtNLM"/>
    </source>
</evidence>